<sequence>MELAAEATSIKDVFPHFNFTADTAASTVLRQATDAFSMENTEEVVRLVRQLLEKVLQTESSGTVAWTQVYVFGSSGLGAAITGSDIDLYGEPLPFPTPRFFSPFARNFPSPLPPPSPTYRLRLCPIPLSIFPSPLFTPLSCAHPPSTVVGGACEAPQLQVCAPEQERGEGRAAVWTRVECLCCACMLGSVCGMPVSLSLSVSFSSLHFHWSLLLPFSLGFPKCLLTHCACEWQ</sequence>
<dbReference type="AlphaFoldDB" id="A0A640KNB7"/>
<dbReference type="EMBL" id="BLBS01000041">
    <property type="protein sequence ID" value="GET90555.1"/>
    <property type="molecule type" value="Genomic_DNA"/>
</dbReference>
<gene>
    <name evidence="1" type="ORF">LtaPh_2928000</name>
</gene>
<proteinExistence type="predicted"/>
<comment type="caution">
    <text evidence="1">The sequence shown here is derived from an EMBL/GenBank/DDBJ whole genome shotgun (WGS) entry which is preliminary data.</text>
</comment>
<protein>
    <submittedName>
        <fullName evidence="1">Unspecified product</fullName>
    </submittedName>
</protein>
<dbReference type="VEuPathDB" id="TriTrypDB:LtaPh_2928000"/>
<reference evidence="1" key="1">
    <citation type="submission" date="2019-11" db="EMBL/GenBank/DDBJ databases">
        <title>Leishmania tarentolae CDS.</title>
        <authorList>
            <person name="Goto Y."/>
            <person name="Yamagishi J."/>
        </authorList>
    </citation>
    <scope>NUCLEOTIDE SEQUENCE [LARGE SCALE GENOMIC DNA]</scope>
    <source>
        <strain evidence="1">Parrot Tar II</strain>
    </source>
</reference>
<dbReference type="InterPro" id="IPR043519">
    <property type="entry name" value="NT_sf"/>
</dbReference>
<dbReference type="OrthoDB" id="412748at2759"/>
<evidence type="ECO:0000313" key="1">
    <source>
        <dbReference type="EMBL" id="GET90555.1"/>
    </source>
</evidence>
<name>A0A640KNB7_LEITA</name>
<evidence type="ECO:0000313" key="2">
    <source>
        <dbReference type="Proteomes" id="UP000419144"/>
    </source>
</evidence>
<keyword evidence="2" id="KW-1185">Reference proteome</keyword>
<accession>A0A640KNB7</accession>
<dbReference type="SUPFAM" id="SSF81301">
    <property type="entry name" value="Nucleotidyltransferase"/>
    <property type="match status" value="1"/>
</dbReference>
<organism evidence="1 2">
    <name type="scientific">Leishmania tarentolae</name>
    <name type="common">Sauroleishmania tarentolae</name>
    <dbReference type="NCBI Taxonomy" id="5689"/>
    <lineage>
        <taxon>Eukaryota</taxon>
        <taxon>Discoba</taxon>
        <taxon>Euglenozoa</taxon>
        <taxon>Kinetoplastea</taxon>
        <taxon>Metakinetoplastina</taxon>
        <taxon>Trypanosomatida</taxon>
        <taxon>Trypanosomatidae</taxon>
        <taxon>Leishmaniinae</taxon>
        <taxon>Leishmania</taxon>
        <taxon>lizard Leishmania</taxon>
    </lineage>
</organism>
<dbReference type="Proteomes" id="UP000419144">
    <property type="component" value="Unassembled WGS sequence"/>
</dbReference>